<dbReference type="EMBL" id="BAAAUW010000015">
    <property type="protein sequence ID" value="GAA3265085.1"/>
    <property type="molecule type" value="Genomic_DNA"/>
</dbReference>
<evidence type="ECO:0000313" key="2">
    <source>
        <dbReference type="EMBL" id="GAA3265085.1"/>
    </source>
</evidence>
<reference evidence="3" key="1">
    <citation type="journal article" date="2019" name="Int. J. Syst. Evol. Microbiol.">
        <title>The Global Catalogue of Microorganisms (GCM) 10K type strain sequencing project: providing services to taxonomists for standard genome sequencing and annotation.</title>
        <authorList>
            <consortium name="The Broad Institute Genomics Platform"/>
            <consortium name="The Broad Institute Genome Sequencing Center for Infectious Disease"/>
            <person name="Wu L."/>
            <person name="Ma J."/>
        </authorList>
    </citation>
    <scope>NUCLEOTIDE SEQUENCE [LARGE SCALE GENOMIC DNA]</scope>
    <source>
        <strain evidence="3">JCM 9381</strain>
    </source>
</reference>
<keyword evidence="3" id="KW-1185">Reference proteome</keyword>
<sequence length="90" mass="9779">MFGLHDDPSEDGVVTDDIGGLVSTAAHPLGHPAVTDQQIPQRMFETPVVHSIELSKRDPQGSQTHTIPTPARHGSSDPPHRSHSSQRCKR</sequence>
<feature type="region of interest" description="Disordered" evidence="1">
    <location>
        <begin position="52"/>
        <end position="90"/>
    </location>
</feature>
<name>A0ABP6QZR2_9ACTN</name>
<gene>
    <name evidence="2" type="ORF">GCM10010469_35300</name>
</gene>
<organism evidence="2 3">
    <name type="scientific">Streptomyces labedae</name>
    <dbReference type="NCBI Taxonomy" id="285569"/>
    <lineage>
        <taxon>Bacteria</taxon>
        <taxon>Bacillati</taxon>
        <taxon>Actinomycetota</taxon>
        <taxon>Actinomycetes</taxon>
        <taxon>Kitasatosporales</taxon>
        <taxon>Streptomycetaceae</taxon>
        <taxon>Streptomyces</taxon>
    </lineage>
</organism>
<proteinExistence type="predicted"/>
<comment type="caution">
    <text evidence="2">The sequence shown here is derived from an EMBL/GenBank/DDBJ whole genome shotgun (WGS) entry which is preliminary data.</text>
</comment>
<evidence type="ECO:0000256" key="1">
    <source>
        <dbReference type="SAM" id="MobiDB-lite"/>
    </source>
</evidence>
<protein>
    <submittedName>
        <fullName evidence="2">Uncharacterized protein</fullName>
    </submittedName>
</protein>
<accession>A0ABP6QZR2</accession>
<dbReference type="Proteomes" id="UP001500728">
    <property type="component" value="Unassembled WGS sequence"/>
</dbReference>
<evidence type="ECO:0000313" key="3">
    <source>
        <dbReference type="Proteomes" id="UP001500728"/>
    </source>
</evidence>
<feature type="compositionally biased region" description="Basic residues" evidence="1">
    <location>
        <begin position="81"/>
        <end position="90"/>
    </location>
</feature>